<protein>
    <recommendedName>
        <fullName evidence="3">Reverse transcriptase domain-containing protein</fullName>
    </recommendedName>
</protein>
<evidence type="ECO:0000313" key="2">
    <source>
        <dbReference type="Proteomes" id="UP001280121"/>
    </source>
</evidence>
<dbReference type="Proteomes" id="UP001280121">
    <property type="component" value="Unassembled WGS sequence"/>
</dbReference>
<comment type="caution">
    <text evidence="1">The sequence shown here is derived from an EMBL/GenBank/DDBJ whole genome shotgun (WGS) entry which is preliminary data.</text>
</comment>
<evidence type="ECO:0008006" key="3">
    <source>
        <dbReference type="Google" id="ProtNLM"/>
    </source>
</evidence>
<dbReference type="EMBL" id="JANJYI010000005">
    <property type="protein sequence ID" value="KAK2648933.1"/>
    <property type="molecule type" value="Genomic_DNA"/>
</dbReference>
<sequence>MVSPPMHGLAEDPMSFEASSFSTPHSSSTTTPTCFKGTVSSDSKMCSLSNVLTTISSLGDQPVTVGGSFLGSFLSFSLSLKFTNAQARVRFYDLSWEYWHLKIIFDLARGIEVPLRLDKATIDSGFRHYARVLVDVDMSHLLPSSVLLERDEFRSSFISVETPQSSSVVVSLGPPVMDTISLGVPNSKAELRFIPGSSWAKQMESEDLDSDGLNQRTKMIKHRNNSLKRVLKDLCCSHRPSLVCISEPIVAFDSISTKFWYSLDLRLVGDSCEDFKSMIEDCNLIGFFHSGVVALGLNSNFIILLPKMRDSIMVDQFRPIVLGNFLFKISSKILANRKCYGGNMALKIDIRKAFDTLDWKFLCQVLRGFGFSQTINDYIVSILGS</sequence>
<dbReference type="PANTHER" id="PTHR31286:SF60">
    <property type="entry name" value="PROTEIN, PUTATIVE-RELATED"/>
    <property type="match status" value="1"/>
</dbReference>
<organism evidence="1 2">
    <name type="scientific">Dipteronia dyeriana</name>
    <dbReference type="NCBI Taxonomy" id="168575"/>
    <lineage>
        <taxon>Eukaryota</taxon>
        <taxon>Viridiplantae</taxon>
        <taxon>Streptophyta</taxon>
        <taxon>Embryophyta</taxon>
        <taxon>Tracheophyta</taxon>
        <taxon>Spermatophyta</taxon>
        <taxon>Magnoliopsida</taxon>
        <taxon>eudicotyledons</taxon>
        <taxon>Gunneridae</taxon>
        <taxon>Pentapetalae</taxon>
        <taxon>rosids</taxon>
        <taxon>malvids</taxon>
        <taxon>Sapindales</taxon>
        <taxon>Sapindaceae</taxon>
        <taxon>Hippocastanoideae</taxon>
        <taxon>Acereae</taxon>
        <taxon>Dipteronia</taxon>
    </lineage>
</organism>
<name>A0AAD9X023_9ROSI</name>
<keyword evidence="2" id="KW-1185">Reference proteome</keyword>
<dbReference type="AlphaFoldDB" id="A0AAD9X023"/>
<dbReference type="InterPro" id="IPR040256">
    <property type="entry name" value="At4g02000-like"/>
</dbReference>
<dbReference type="PANTHER" id="PTHR31286">
    <property type="entry name" value="GLYCINE-RICH CELL WALL STRUCTURAL PROTEIN 1.8-LIKE"/>
    <property type="match status" value="1"/>
</dbReference>
<evidence type="ECO:0000313" key="1">
    <source>
        <dbReference type="EMBL" id="KAK2648933.1"/>
    </source>
</evidence>
<gene>
    <name evidence="1" type="ORF">Ddye_016422</name>
</gene>
<proteinExistence type="predicted"/>
<reference evidence="1" key="1">
    <citation type="journal article" date="2023" name="Plant J.">
        <title>Genome sequences and population genomics provide insights into the demographic history, inbreeding, and mutation load of two 'living fossil' tree species of Dipteronia.</title>
        <authorList>
            <person name="Feng Y."/>
            <person name="Comes H.P."/>
            <person name="Chen J."/>
            <person name="Zhu S."/>
            <person name="Lu R."/>
            <person name="Zhang X."/>
            <person name="Li P."/>
            <person name="Qiu J."/>
            <person name="Olsen K.M."/>
            <person name="Qiu Y."/>
        </authorList>
    </citation>
    <scope>NUCLEOTIDE SEQUENCE</scope>
    <source>
        <strain evidence="1">KIB01</strain>
    </source>
</reference>
<accession>A0AAD9X023</accession>